<feature type="transmembrane region" description="Helical" evidence="1">
    <location>
        <begin position="75"/>
        <end position="98"/>
    </location>
</feature>
<name>A0A478FPD5_9MOLU</name>
<dbReference type="Gene3D" id="3.30.870.10">
    <property type="entry name" value="Endonuclease Chain A"/>
    <property type="match status" value="2"/>
</dbReference>
<evidence type="ECO:0000313" key="3">
    <source>
        <dbReference type="EMBL" id="GCE63211.1"/>
    </source>
</evidence>
<dbReference type="GO" id="GO:0032049">
    <property type="term" value="P:cardiolipin biosynthetic process"/>
    <property type="evidence" value="ECO:0007669"/>
    <property type="project" value="UniProtKB-ARBA"/>
</dbReference>
<dbReference type="Proteomes" id="UP000324831">
    <property type="component" value="Unassembled WGS sequence"/>
</dbReference>
<keyword evidence="1" id="KW-0472">Membrane</keyword>
<comment type="caution">
    <text evidence="3">The sequence shown here is derived from an EMBL/GenBank/DDBJ whole genome shotgun (WGS) entry which is preliminary data.</text>
</comment>
<dbReference type="SUPFAM" id="SSF56024">
    <property type="entry name" value="Phospholipase D/nuclease"/>
    <property type="match status" value="2"/>
</dbReference>
<feature type="transmembrane region" description="Helical" evidence="1">
    <location>
        <begin position="12"/>
        <end position="35"/>
    </location>
</feature>
<dbReference type="SMART" id="SM00155">
    <property type="entry name" value="PLDc"/>
    <property type="match status" value="2"/>
</dbReference>
<keyword evidence="1" id="KW-0812">Transmembrane</keyword>
<feature type="transmembrane region" description="Helical" evidence="1">
    <location>
        <begin position="41"/>
        <end position="63"/>
    </location>
</feature>
<dbReference type="Pfam" id="PF13091">
    <property type="entry name" value="PLDc_2"/>
    <property type="match status" value="2"/>
</dbReference>
<dbReference type="PROSITE" id="PS50035">
    <property type="entry name" value="PLD"/>
    <property type="match status" value="2"/>
</dbReference>
<dbReference type="GO" id="GO:0030572">
    <property type="term" value="F:phosphatidyltransferase activity"/>
    <property type="evidence" value="ECO:0007669"/>
    <property type="project" value="UniProtKB-ARBA"/>
</dbReference>
<accession>A0A478FPD5</accession>
<proteinExistence type="predicted"/>
<evidence type="ECO:0000313" key="4">
    <source>
        <dbReference type="Proteomes" id="UP000324831"/>
    </source>
</evidence>
<sequence>MYLVNRWRRLSNILGIFFTLIALVSFIASIVFFALDNSYYQVFGFCLLFPSLTLNYLITLFLSLELINSKHREDLFINFYLFIFLMFPFVGIFFYFLLGFDSIHKDHGDRYTDIYLRYKRYEISSLELEIDKRDSKFKTFAYNFFKHKAPVYKNTGICLLDNSYATIKEITSLISNAKSFVHMEFYIFSEGLIFDHIFELFKKKIKEGVEIRLIVDYVGNYWRLSRKAIKKLKSIGVQVRVFNPLFKSNNLWWQFRNHNKILVVDNQYALFGSCNIADEYFNITDKYFQTTELSAKLYGSIVNSVSALFLAHWDLSNKKKNRNIPEFDGEKCKSYFSRLHLEQEENASYSQFLDNSPISNEFIIKDNLMQLIFNAQKSIVISTPYFFPPKEIVNALKQAKAIGVSVKILVPKDPDLTGFFKAMNRQLFSILLDQDIEIYEYFGFNHEKVMIIDDEIVYFGSYNWDYRSLYLNFENALLVRSEKVSAVMSDFMNRQFANSKQINRSDLKKSVNTPFKNSFIRLFKPFL</sequence>
<dbReference type="EMBL" id="BIMN01000001">
    <property type="protein sequence ID" value="GCE63211.1"/>
    <property type="molecule type" value="Genomic_DNA"/>
</dbReference>
<dbReference type="CDD" id="cd09110">
    <property type="entry name" value="PLDc_CLS_1"/>
    <property type="match status" value="1"/>
</dbReference>
<reference evidence="3 4" key="1">
    <citation type="submission" date="2019-01" db="EMBL/GenBank/DDBJ databases">
        <title>Draft genome sequences of Candidatus Mycoplasma haemohominis SWG34-3 identified from a patient with pyrexia, anemia and liver dysfunction.</title>
        <authorList>
            <person name="Sekizuka T."/>
            <person name="Hattori N."/>
            <person name="Katano H."/>
            <person name="Takuma T."/>
            <person name="Ito T."/>
            <person name="Arai N."/>
            <person name="Yanai R."/>
            <person name="Ishii S."/>
            <person name="Miura Y."/>
            <person name="Tokunaga T."/>
            <person name="Watanabe H."/>
            <person name="Nomura N."/>
            <person name="Eguchi J."/>
            <person name="Arai T."/>
            <person name="Hasegawa H."/>
            <person name="Nakamaki T."/>
            <person name="Wakita T."/>
            <person name="Niki Y."/>
            <person name="Kuroda M."/>
        </authorList>
    </citation>
    <scope>NUCLEOTIDE SEQUENCE [LARGE SCALE GENOMIC DNA]</scope>
    <source>
        <strain evidence="3">SWG34-3</strain>
    </source>
</reference>
<protein>
    <submittedName>
        <fullName evidence="3">Putative cardiolipin synthase YwiE</fullName>
    </submittedName>
</protein>
<organism evidence="3 4">
    <name type="scientific">Candidatus Mycoplasma haematohominis</name>
    <dbReference type="NCBI Taxonomy" id="1494318"/>
    <lineage>
        <taxon>Bacteria</taxon>
        <taxon>Bacillati</taxon>
        <taxon>Mycoplasmatota</taxon>
        <taxon>Mollicutes</taxon>
        <taxon>Mycoplasmataceae</taxon>
        <taxon>Mycoplasma</taxon>
    </lineage>
</organism>
<dbReference type="InterPro" id="IPR025202">
    <property type="entry name" value="PLD-like_dom"/>
</dbReference>
<feature type="domain" description="PLD phosphodiesterase" evidence="2">
    <location>
        <begin position="253"/>
        <end position="280"/>
    </location>
</feature>
<dbReference type="AlphaFoldDB" id="A0A478FPD5"/>
<dbReference type="PANTHER" id="PTHR21248:SF22">
    <property type="entry name" value="PHOSPHOLIPASE D"/>
    <property type="match status" value="1"/>
</dbReference>
<evidence type="ECO:0000256" key="1">
    <source>
        <dbReference type="SAM" id="Phobius"/>
    </source>
</evidence>
<feature type="domain" description="PLD phosphodiesterase" evidence="2">
    <location>
        <begin position="441"/>
        <end position="468"/>
    </location>
</feature>
<dbReference type="PANTHER" id="PTHR21248">
    <property type="entry name" value="CARDIOLIPIN SYNTHASE"/>
    <property type="match status" value="1"/>
</dbReference>
<evidence type="ECO:0000259" key="2">
    <source>
        <dbReference type="PROSITE" id="PS50035"/>
    </source>
</evidence>
<dbReference type="InterPro" id="IPR001736">
    <property type="entry name" value="PLipase_D/transphosphatidylase"/>
</dbReference>
<gene>
    <name evidence="3" type="primary">ywiE</name>
    <name evidence="3" type="ORF">MHSWG343_01900</name>
</gene>
<keyword evidence="1" id="KW-1133">Transmembrane helix</keyword>
<dbReference type="CDD" id="cd09112">
    <property type="entry name" value="PLDc_CLS_2"/>
    <property type="match status" value="1"/>
</dbReference>